<sequence length="275" mass="30104">MMFHRRRLHNILPQKTTLSLVLMALLSGVPYSAMAEKIEDELQLVPVSQASAETTAREARGVLRAVDQATLSGELNAKVVEMPFRDGEAFQKGDLLVRFDCSAYQAQFAASQAAMRAAQQELSQNRQLAEMKSVGRNAVAVAEARLAQATAESQVYQIQTNRCRVVAPFSGQVVSRKVQVSEYVGQGMPLLEIVDNRHLEINVLVPSRWLASLKPKQAFTFIPDETGVPLQAEVLRIGARIDESSQTLTLIGRVLKPDNSLIAGMSGSARFTGQP</sequence>
<reference evidence="3" key="1">
    <citation type="submission" date="2023-11" db="EMBL/GenBank/DDBJ databases">
        <title>Comparative genomics revealed phylogeny of phytopathogenic Pectobacterium aroidearum based on whole-genome sequencing and function of putative horizontal acquire islands in P. aroidearum PccS1.</title>
        <authorList>
            <person name="Fan J."/>
            <person name="Yang L."/>
        </authorList>
    </citation>
    <scope>NUCLEOTIDE SEQUENCE</scope>
    <source>
        <strain evidence="3">NJAU140</strain>
    </source>
</reference>
<organism evidence="3 4">
    <name type="scientific">Pectobacterium brasiliense</name>
    <dbReference type="NCBI Taxonomy" id="180957"/>
    <lineage>
        <taxon>Bacteria</taxon>
        <taxon>Pseudomonadati</taxon>
        <taxon>Pseudomonadota</taxon>
        <taxon>Gammaproteobacteria</taxon>
        <taxon>Enterobacterales</taxon>
        <taxon>Pectobacteriaceae</taxon>
        <taxon>Pectobacterium</taxon>
    </lineage>
</organism>
<dbReference type="SUPFAM" id="SSF111369">
    <property type="entry name" value="HlyD-like secretion proteins"/>
    <property type="match status" value="1"/>
</dbReference>
<feature type="domain" description="Multidrug resistance protein MdtA-like barrel-sandwich hybrid" evidence="2">
    <location>
        <begin position="69"/>
        <end position="194"/>
    </location>
</feature>
<dbReference type="InterPro" id="IPR058625">
    <property type="entry name" value="MdtA-like_BSH"/>
</dbReference>
<dbReference type="PANTHER" id="PTHR30469">
    <property type="entry name" value="MULTIDRUG RESISTANCE PROTEIN MDTA"/>
    <property type="match status" value="1"/>
</dbReference>
<evidence type="ECO:0000313" key="4">
    <source>
        <dbReference type="Proteomes" id="UP001269968"/>
    </source>
</evidence>
<evidence type="ECO:0000259" key="2">
    <source>
        <dbReference type="Pfam" id="PF25917"/>
    </source>
</evidence>
<dbReference type="GO" id="GO:1990281">
    <property type="term" value="C:efflux pump complex"/>
    <property type="evidence" value="ECO:0007669"/>
    <property type="project" value="TreeGrafter"/>
</dbReference>
<dbReference type="EMBL" id="JAXHOZ010000099">
    <property type="protein sequence ID" value="MDY4380607.1"/>
    <property type="molecule type" value="Genomic_DNA"/>
</dbReference>
<dbReference type="Gene3D" id="1.10.287.470">
    <property type="entry name" value="Helix hairpin bin"/>
    <property type="match status" value="1"/>
</dbReference>
<accession>A0AAW9HH50</accession>
<dbReference type="AlphaFoldDB" id="A0AAW9HH50"/>
<dbReference type="Gene3D" id="2.40.30.170">
    <property type="match status" value="1"/>
</dbReference>
<dbReference type="RefSeq" id="WP_233989704.1">
    <property type="nucleotide sequence ID" value="NZ_CAKLIH010000007.1"/>
</dbReference>
<dbReference type="InterPro" id="IPR006143">
    <property type="entry name" value="RND_pump_MFP"/>
</dbReference>
<dbReference type="Proteomes" id="UP001269968">
    <property type="component" value="Unassembled WGS sequence"/>
</dbReference>
<dbReference type="Pfam" id="PF25917">
    <property type="entry name" value="BSH_RND"/>
    <property type="match status" value="1"/>
</dbReference>
<dbReference type="GO" id="GO:0015562">
    <property type="term" value="F:efflux transmembrane transporter activity"/>
    <property type="evidence" value="ECO:0007669"/>
    <property type="project" value="TreeGrafter"/>
</dbReference>
<name>A0AAW9HH50_9GAMM</name>
<dbReference type="NCBIfam" id="TIGR01730">
    <property type="entry name" value="RND_mfp"/>
    <property type="match status" value="1"/>
</dbReference>
<comment type="caution">
    <text evidence="3">The sequence shown here is derived from an EMBL/GenBank/DDBJ whole genome shotgun (WGS) entry which is preliminary data.</text>
</comment>
<comment type="similarity">
    <text evidence="1">Belongs to the membrane fusion protein (MFP) (TC 8.A.1) family.</text>
</comment>
<evidence type="ECO:0000313" key="3">
    <source>
        <dbReference type="EMBL" id="MDY4380607.1"/>
    </source>
</evidence>
<proteinExistence type="inferred from homology"/>
<dbReference type="PANTHER" id="PTHR30469:SF15">
    <property type="entry name" value="HLYD FAMILY OF SECRETION PROTEINS"/>
    <property type="match status" value="1"/>
</dbReference>
<evidence type="ECO:0000256" key="1">
    <source>
        <dbReference type="ARBA" id="ARBA00009477"/>
    </source>
</evidence>
<protein>
    <submittedName>
        <fullName evidence="3">Efflux RND transporter periplasmic adaptor subunit</fullName>
    </submittedName>
</protein>
<dbReference type="Gene3D" id="2.40.50.100">
    <property type="match status" value="1"/>
</dbReference>
<gene>
    <name evidence="3" type="ORF">SOV92_22860</name>
</gene>